<keyword evidence="2" id="KW-1185">Reference proteome</keyword>
<dbReference type="Proteomes" id="UP001219525">
    <property type="component" value="Unassembled WGS sequence"/>
</dbReference>
<protein>
    <submittedName>
        <fullName evidence="1">Uncharacterized protein</fullName>
    </submittedName>
</protein>
<feature type="non-terminal residue" evidence="1">
    <location>
        <position position="53"/>
    </location>
</feature>
<comment type="caution">
    <text evidence="1">The sequence shown here is derived from an EMBL/GenBank/DDBJ whole genome shotgun (WGS) entry which is preliminary data.</text>
</comment>
<feature type="non-terminal residue" evidence="1">
    <location>
        <position position="1"/>
    </location>
</feature>
<dbReference type="AlphaFoldDB" id="A0AAD6Y7X0"/>
<reference evidence="1" key="1">
    <citation type="submission" date="2023-03" db="EMBL/GenBank/DDBJ databases">
        <title>Massive genome expansion in bonnet fungi (Mycena s.s.) driven by repeated elements and novel gene families across ecological guilds.</title>
        <authorList>
            <consortium name="Lawrence Berkeley National Laboratory"/>
            <person name="Harder C.B."/>
            <person name="Miyauchi S."/>
            <person name="Viragh M."/>
            <person name="Kuo A."/>
            <person name="Thoen E."/>
            <person name="Andreopoulos B."/>
            <person name="Lu D."/>
            <person name="Skrede I."/>
            <person name="Drula E."/>
            <person name="Henrissat B."/>
            <person name="Morin E."/>
            <person name="Kohler A."/>
            <person name="Barry K."/>
            <person name="LaButti K."/>
            <person name="Morin E."/>
            <person name="Salamov A."/>
            <person name="Lipzen A."/>
            <person name="Mereny Z."/>
            <person name="Hegedus B."/>
            <person name="Baldrian P."/>
            <person name="Stursova M."/>
            <person name="Weitz H."/>
            <person name="Taylor A."/>
            <person name="Grigoriev I.V."/>
            <person name="Nagy L.G."/>
            <person name="Martin F."/>
            <person name="Kauserud H."/>
        </authorList>
    </citation>
    <scope>NUCLEOTIDE SEQUENCE</scope>
    <source>
        <strain evidence="1">9144</strain>
    </source>
</reference>
<name>A0AAD6Y7X0_9AGAR</name>
<sequence>QIPVNDKNEMLESPIDPWDPRGELLRQAALIIWDAAPMANKAVLAYVEETLRR</sequence>
<evidence type="ECO:0000313" key="2">
    <source>
        <dbReference type="Proteomes" id="UP001219525"/>
    </source>
</evidence>
<gene>
    <name evidence="1" type="ORF">GGX14DRAFT_301325</name>
</gene>
<accession>A0AAD6Y7X0</accession>
<proteinExistence type="predicted"/>
<organism evidence="1 2">
    <name type="scientific">Mycena pura</name>
    <dbReference type="NCBI Taxonomy" id="153505"/>
    <lineage>
        <taxon>Eukaryota</taxon>
        <taxon>Fungi</taxon>
        <taxon>Dikarya</taxon>
        <taxon>Basidiomycota</taxon>
        <taxon>Agaricomycotina</taxon>
        <taxon>Agaricomycetes</taxon>
        <taxon>Agaricomycetidae</taxon>
        <taxon>Agaricales</taxon>
        <taxon>Marasmiineae</taxon>
        <taxon>Mycenaceae</taxon>
        <taxon>Mycena</taxon>
    </lineage>
</organism>
<dbReference type="EMBL" id="JARJCW010000091">
    <property type="protein sequence ID" value="KAJ7195351.1"/>
    <property type="molecule type" value="Genomic_DNA"/>
</dbReference>
<evidence type="ECO:0000313" key="1">
    <source>
        <dbReference type="EMBL" id="KAJ7195351.1"/>
    </source>
</evidence>